<dbReference type="Gene3D" id="3.60.21.10">
    <property type="match status" value="1"/>
</dbReference>
<dbReference type="InterPro" id="IPR019079">
    <property type="entry name" value="Capsule_synth_CapA"/>
</dbReference>
<dbReference type="PANTHER" id="PTHR33393">
    <property type="entry name" value="POLYGLUTAMINE SYNTHESIS ACCESSORY PROTEIN RV0574C-RELATED"/>
    <property type="match status" value="1"/>
</dbReference>
<dbReference type="InterPro" id="IPR052169">
    <property type="entry name" value="CW_Biosynth-Accessory"/>
</dbReference>
<dbReference type="Pfam" id="PF09587">
    <property type="entry name" value="PGA_cap"/>
    <property type="match status" value="1"/>
</dbReference>
<organism evidence="3 4">
    <name type="scientific">Aquipuribacter nitratireducens</name>
    <dbReference type="NCBI Taxonomy" id="650104"/>
    <lineage>
        <taxon>Bacteria</taxon>
        <taxon>Bacillati</taxon>
        <taxon>Actinomycetota</taxon>
        <taxon>Actinomycetes</taxon>
        <taxon>Micrococcales</taxon>
        <taxon>Intrasporangiaceae</taxon>
        <taxon>Aquipuribacter</taxon>
    </lineage>
</organism>
<protein>
    <submittedName>
        <fullName evidence="3">CapA family protein</fullName>
    </submittedName>
</protein>
<dbReference type="EMBL" id="JBHSLD010000007">
    <property type="protein sequence ID" value="MFC5380884.1"/>
    <property type="molecule type" value="Genomic_DNA"/>
</dbReference>
<evidence type="ECO:0000256" key="1">
    <source>
        <dbReference type="ARBA" id="ARBA00005662"/>
    </source>
</evidence>
<dbReference type="Gene3D" id="2.60.120.260">
    <property type="entry name" value="Galactose-binding domain-like"/>
    <property type="match status" value="1"/>
</dbReference>
<dbReference type="RefSeq" id="WP_340267473.1">
    <property type="nucleotide sequence ID" value="NZ_JBBEOG010000002.1"/>
</dbReference>
<dbReference type="PANTHER" id="PTHR33393:SF13">
    <property type="entry name" value="PGA BIOSYNTHESIS PROTEIN CAPA"/>
    <property type="match status" value="1"/>
</dbReference>
<comment type="similarity">
    <text evidence="1">Belongs to the CapA family.</text>
</comment>
<name>A0ABW0GNL3_9MICO</name>
<reference evidence="4" key="1">
    <citation type="journal article" date="2019" name="Int. J. Syst. Evol. Microbiol.">
        <title>The Global Catalogue of Microorganisms (GCM) 10K type strain sequencing project: providing services to taxonomists for standard genome sequencing and annotation.</title>
        <authorList>
            <consortium name="The Broad Institute Genomics Platform"/>
            <consortium name="The Broad Institute Genome Sequencing Center for Infectious Disease"/>
            <person name="Wu L."/>
            <person name="Ma J."/>
        </authorList>
    </citation>
    <scope>NUCLEOTIDE SEQUENCE [LARGE SCALE GENOMIC DNA]</scope>
    <source>
        <strain evidence="4">CCUG 43114</strain>
    </source>
</reference>
<dbReference type="Proteomes" id="UP001596122">
    <property type="component" value="Unassembled WGS sequence"/>
</dbReference>
<proteinExistence type="inferred from homology"/>
<evidence type="ECO:0000259" key="2">
    <source>
        <dbReference type="SMART" id="SM00854"/>
    </source>
</evidence>
<accession>A0ABW0GNL3</accession>
<comment type="caution">
    <text evidence="3">The sequence shown here is derived from an EMBL/GenBank/DDBJ whole genome shotgun (WGS) entry which is preliminary data.</text>
</comment>
<dbReference type="InterPro" id="IPR029052">
    <property type="entry name" value="Metallo-depent_PP-like"/>
</dbReference>
<sequence length="605" mass="61776">MRTTGRFVLTGVAVVAVVGLGALELSGSVPDGTVPATVRVVDPDGQPLTGVGVTAGDVTATTDGDGAADLPLDGPTLLELRGPEGEERTLALAPGEERSVVLADGALTIRFGGDVMAGRRYYADSGEAGSPLLPPGADAADHTTLLAAVAPLLADADLTVVNLETPLVDDPLVEGGPGERPPGWHPTKALAFGSAVALAEALRDSGVDAVSLGNNHSYDALDRGLRSTLEALDAAGIAHTGAGLTPDEAWEPAVLDVGDRTVALVACTTVRGAQHDIRYVAGARQGGAAACEEARLRREVADAAGSADATVVMVHGGTEYERIQDDRVRTATEVALEAGATAVVNSHPHVVGGVGLTEDGRLVAESTGNLLFDQDLWPTFQSYLLHLALTDGRVVSADLDPVLVDDYVPRPVTGPVAEAARAVARDLAPPGTAPLQEAPGSVGDRDLLLGTGGFEDVTADDQRDAAPAWTFGAPAGRLSPQAACSGSTGVELRRGTLSTQDGVLTPDHRQPVGAGVPLRLEVDVRAASGDAVLELRTYEGSTGGSSTVVSVPVPRHTGAGCRTVTLETTTPPGTVAVQPFLRLRPPEGLQGSSRLAVDDVRLLAP</sequence>
<evidence type="ECO:0000313" key="3">
    <source>
        <dbReference type="EMBL" id="MFC5380884.1"/>
    </source>
</evidence>
<dbReference type="CDD" id="cd07381">
    <property type="entry name" value="MPP_CapA"/>
    <property type="match status" value="1"/>
</dbReference>
<dbReference type="SUPFAM" id="SSF56300">
    <property type="entry name" value="Metallo-dependent phosphatases"/>
    <property type="match status" value="1"/>
</dbReference>
<gene>
    <name evidence="3" type="ORF">ACFPJ6_08785</name>
</gene>
<feature type="domain" description="Capsule synthesis protein CapA" evidence="2">
    <location>
        <begin position="108"/>
        <end position="374"/>
    </location>
</feature>
<keyword evidence="4" id="KW-1185">Reference proteome</keyword>
<evidence type="ECO:0000313" key="4">
    <source>
        <dbReference type="Proteomes" id="UP001596122"/>
    </source>
</evidence>
<dbReference type="SMART" id="SM00854">
    <property type="entry name" value="PGA_cap"/>
    <property type="match status" value="1"/>
</dbReference>